<accession>A0A0U2IN40</accession>
<name>A0A0U2IN40_9BACL</name>
<protein>
    <submittedName>
        <fullName evidence="1">Uncharacterized protein</fullName>
    </submittedName>
</protein>
<dbReference type="Proteomes" id="UP000061660">
    <property type="component" value="Chromosome"/>
</dbReference>
<evidence type="ECO:0000313" key="1">
    <source>
        <dbReference type="EMBL" id="ALS23979.1"/>
    </source>
</evidence>
<dbReference type="PATRIC" id="fig|162209.4.peg.3877"/>
<dbReference type="STRING" id="162209.IJ22_36410"/>
<proteinExistence type="predicted"/>
<keyword evidence="2" id="KW-1185">Reference proteome</keyword>
<evidence type="ECO:0000313" key="2">
    <source>
        <dbReference type="Proteomes" id="UP000061660"/>
    </source>
</evidence>
<dbReference type="EMBL" id="CP013652">
    <property type="protein sequence ID" value="ALS23979.1"/>
    <property type="molecule type" value="Genomic_DNA"/>
</dbReference>
<gene>
    <name evidence="1" type="ORF">IJ22_36410</name>
</gene>
<dbReference type="AlphaFoldDB" id="A0A0U2IN40"/>
<reference evidence="1 2" key="2">
    <citation type="journal article" date="2016" name="Genome Announc.">
        <title>Complete Genome Sequences of Two Interactive Moderate Thermophiles, Paenibacillus napthalenovorans 32O-Y and Paenibacillus sp. 32O-W.</title>
        <authorList>
            <person name="Butler R.R.III."/>
            <person name="Wang J."/>
            <person name="Stark B.C."/>
            <person name="Pombert J.F."/>
        </authorList>
    </citation>
    <scope>NUCLEOTIDE SEQUENCE [LARGE SCALE GENOMIC DNA]</scope>
    <source>
        <strain evidence="1 2">32O-Y</strain>
    </source>
</reference>
<organism evidence="1 2">
    <name type="scientific">Paenibacillus naphthalenovorans</name>
    <dbReference type="NCBI Taxonomy" id="162209"/>
    <lineage>
        <taxon>Bacteria</taxon>
        <taxon>Bacillati</taxon>
        <taxon>Bacillota</taxon>
        <taxon>Bacilli</taxon>
        <taxon>Bacillales</taxon>
        <taxon>Paenibacillaceae</taxon>
        <taxon>Paenibacillus</taxon>
    </lineage>
</organism>
<sequence length="38" mass="4867">MKLFSYYEKKDFPSFMLKRLLIYHQQPRKKTNYNQHML</sequence>
<dbReference type="KEGG" id="pnp:IJ22_36410"/>
<reference evidence="2" key="1">
    <citation type="submission" date="2015-12" db="EMBL/GenBank/DDBJ databases">
        <title>Complete genome sequences of two moderately thermophilic Paenibacillus species.</title>
        <authorList>
            <person name="Butler R.III."/>
            <person name="Wang J."/>
            <person name="Stark B.C."/>
            <person name="Pombert J.-F."/>
        </authorList>
    </citation>
    <scope>NUCLEOTIDE SEQUENCE [LARGE SCALE GENOMIC DNA]</scope>
    <source>
        <strain evidence="2">32O-Y</strain>
    </source>
</reference>